<dbReference type="EMBL" id="QGTQ01000001">
    <property type="protein sequence ID" value="PWW08448.1"/>
    <property type="molecule type" value="Genomic_DNA"/>
</dbReference>
<dbReference type="RefSeq" id="WP_110041985.1">
    <property type="nucleotide sequence ID" value="NZ_CP054613.1"/>
</dbReference>
<comment type="caution">
    <text evidence="1">The sequence shown here is derived from an EMBL/GenBank/DDBJ whole genome shotgun (WGS) entry which is preliminary data.</text>
</comment>
<organism evidence="1 2">
    <name type="scientific">Paenibacillus cellulosilyticus</name>
    <dbReference type="NCBI Taxonomy" id="375489"/>
    <lineage>
        <taxon>Bacteria</taxon>
        <taxon>Bacillati</taxon>
        <taxon>Bacillota</taxon>
        <taxon>Bacilli</taxon>
        <taxon>Bacillales</taxon>
        <taxon>Paenibacillaceae</taxon>
        <taxon>Paenibacillus</taxon>
    </lineage>
</organism>
<dbReference type="OrthoDB" id="2624778at2"/>
<proteinExistence type="predicted"/>
<evidence type="ECO:0000313" key="1">
    <source>
        <dbReference type="EMBL" id="PWW08448.1"/>
    </source>
</evidence>
<name>A0A2V2YZL9_9BACL</name>
<keyword evidence="2" id="KW-1185">Reference proteome</keyword>
<reference evidence="1 2" key="1">
    <citation type="submission" date="2018-05" db="EMBL/GenBank/DDBJ databases">
        <title>Genomic Encyclopedia of Type Strains, Phase III (KMG-III): the genomes of soil and plant-associated and newly described type strains.</title>
        <authorList>
            <person name="Whitman W."/>
        </authorList>
    </citation>
    <scope>NUCLEOTIDE SEQUENCE [LARGE SCALE GENOMIC DNA]</scope>
    <source>
        <strain evidence="1 2">CECT 5696</strain>
    </source>
</reference>
<sequence length="87" mass="9939">MVWLWSALVVIVLAVVIVLISTSRSSWTIIQTESDTRIDLVDRLYAYLKSQGIKSRLTGDNKVRTLQVRKQDEERARGLAESFQSKT</sequence>
<accession>A0A2V2YZL9</accession>
<protein>
    <submittedName>
        <fullName evidence="1">Uncharacterized protein</fullName>
    </submittedName>
</protein>
<dbReference type="Proteomes" id="UP000246635">
    <property type="component" value="Unassembled WGS sequence"/>
</dbReference>
<dbReference type="AlphaFoldDB" id="A0A2V2YZL9"/>
<gene>
    <name evidence="1" type="ORF">DFQ01_101170</name>
</gene>
<evidence type="ECO:0000313" key="2">
    <source>
        <dbReference type="Proteomes" id="UP000246635"/>
    </source>
</evidence>